<evidence type="ECO:0000259" key="4">
    <source>
        <dbReference type="PROSITE" id="PS50048"/>
    </source>
</evidence>
<dbReference type="Gene3D" id="4.10.240.10">
    <property type="entry name" value="Zn(2)-C6 fungal-type DNA-binding domain"/>
    <property type="match status" value="1"/>
</dbReference>
<reference evidence="5 6" key="1">
    <citation type="submission" date="2014-02" db="EMBL/GenBank/DDBJ databases">
        <title>The genome sequence of Colletotrichum nymphaeae SA-01.</title>
        <authorList>
            <person name="Baroncelli R."/>
            <person name="Thon M.R."/>
        </authorList>
    </citation>
    <scope>NUCLEOTIDE SEQUENCE [LARGE SCALE GENOMIC DNA]</scope>
    <source>
        <strain evidence="5 6">SA-01</strain>
    </source>
</reference>
<feature type="compositionally biased region" description="Basic and acidic residues" evidence="3">
    <location>
        <begin position="485"/>
        <end position="498"/>
    </location>
</feature>
<comment type="caution">
    <text evidence="5">The sequence shown here is derived from an EMBL/GenBank/DDBJ whole genome shotgun (WGS) entry which is preliminary data.</text>
</comment>
<evidence type="ECO:0000313" key="6">
    <source>
        <dbReference type="Proteomes" id="UP000070054"/>
    </source>
</evidence>
<dbReference type="OrthoDB" id="445007at2759"/>
<dbReference type="Pfam" id="PF11951">
    <property type="entry name" value="Fungal_trans_2"/>
    <property type="match status" value="1"/>
</dbReference>
<dbReference type="Proteomes" id="UP000070054">
    <property type="component" value="Unassembled WGS sequence"/>
</dbReference>
<dbReference type="EMBL" id="JEMN01000668">
    <property type="protein sequence ID" value="KXH59158.1"/>
    <property type="molecule type" value="Genomic_DNA"/>
</dbReference>
<evidence type="ECO:0000256" key="1">
    <source>
        <dbReference type="ARBA" id="ARBA00004123"/>
    </source>
</evidence>
<dbReference type="PROSITE" id="PS50048">
    <property type="entry name" value="ZN2_CY6_FUNGAL_2"/>
    <property type="match status" value="1"/>
</dbReference>
<feature type="domain" description="Zn(2)-C6 fungal-type" evidence="4">
    <location>
        <begin position="435"/>
        <end position="463"/>
    </location>
</feature>
<protein>
    <submittedName>
        <fullName evidence="5">Phytanoyl-CoA dioxygenase</fullName>
    </submittedName>
</protein>
<dbReference type="GO" id="GO:0008270">
    <property type="term" value="F:zinc ion binding"/>
    <property type="evidence" value="ECO:0007669"/>
    <property type="project" value="InterPro"/>
</dbReference>
<evidence type="ECO:0000256" key="3">
    <source>
        <dbReference type="SAM" id="MobiDB-lite"/>
    </source>
</evidence>
<dbReference type="SUPFAM" id="SSF51197">
    <property type="entry name" value="Clavaminate synthase-like"/>
    <property type="match status" value="1"/>
</dbReference>
<dbReference type="InterPro" id="IPR001138">
    <property type="entry name" value="Zn2Cys6_DnaBD"/>
</dbReference>
<dbReference type="GO" id="GO:0000976">
    <property type="term" value="F:transcription cis-regulatory region binding"/>
    <property type="evidence" value="ECO:0007669"/>
    <property type="project" value="TreeGrafter"/>
</dbReference>
<dbReference type="Gene3D" id="2.60.120.620">
    <property type="entry name" value="q2cbj1_9rhob like domain"/>
    <property type="match status" value="1"/>
</dbReference>
<dbReference type="SUPFAM" id="SSF57701">
    <property type="entry name" value="Zn2/Cys6 DNA-binding domain"/>
    <property type="match status" value="1"/>
</dbReference>
<feature type="region of interest" description="Disordered" evidence="3">
    <location>
        <begin position="483"/>
        <end position="559"/>
    </location>
</feature>
<dbReference type="InterPro" id="IPR036864">
    <property type="entry name" value="Zn2-C6_fun-type_DNA-bd_sf"/>
</dbReference>
<feature type="compositionally biased region" description="Low complexity" evidence="3">
    <location>
        <begin position="512"/>
        <end position="525"/>
    </location>
</feature>
<organism evidence="5 6">
    <name type="scientific">Colletotrichum nymphaeae SA-01</name>
    <dbReference type="NCBI Taxonomy" id="1460502"/>
    <lineage>
        <taxon>Eukaryota</taxon>
        <taxon>Fungi</taxon>
        <taxon>Dikarya</taxon>
        <taxon>Ascomycota</taxon>
        <taxon>Pezizomycotina</taxon>
        <taxon>Sordariomycetes</taxon>
        <taxon>Hypocreomycetidae</taxon>
        <taxon>Glomerellales</taxon>
        <taxon>Glomerellaceae</taxon>
        <taxon>Colletotrichum</taxon>
        <taxon>Colletotrichum acutatum species complex</taxon>
    </lineage>
</organism>
<gene>
    <name evidence="5" type="ORF">CNYM01_06483</name>
</gene>
<keyword evidence="6" id="KW-1185">Reference proteome</keyword>
<dbReference type="CDD" id="cd00067">
    <property type="entry name" value="GAL4"/>
    <property type="match status" value="1"/>
</dbReference>
<dbReference type="GO" id="GO:0005634">
    <property type="term" value="C:nucleus"/>
    <property type="evidence" value="ECO:0007669"/>
    <property type="project" value="UniProtKB-SubCell"/>
</dbReference>
<keyword evidence="5" id="KW-0560">Oxidoreductase</keyword>
<dbReference type="GO" id="GO:0051213">
    <property type="term" value="F:dioxygenase activity"/>
    <property type="evidence" value="ECO:0007669"/>
    <property type="project" value="UniProtKB-KW"/>
</dbReference>
<accession>A0A135UFK1</accession>
<evidence type="ECO:0000256" key="2">
    <source>
        <dbReference type="ARBA" id="ARBA00023242"/>
    </source>
</evidence>
<dbReference type="Pfam" id="PF05721">
    <property type="entry name" value="PhyH"/>
    <property type="match status" value="1"/>
</dbReference>
<dbReference type="InterPro" id="IPR008775">
    <property type="entry name" value="Phytyl_CoA_dOase-like"/>
</dbReference>
<dbReference type="InterPro" id="IPR021858">
    <property type="entry name" value="Fun_TF"/>
</dbReference>
<dbReference type="AlphaFoldDB" id="A0A135UFK1"/>
<name>A0A135UFK1_9PEZI</name>
<keyword evidence="2" id="KW-0539">Nucleus</keyword>
<dbReference type="GO" id="GO:0045944">
    <property type="term" value="P:positive regulation of transcription by RNA polymerase II"/>
    <property type="evidence" value="ECO:0007669"/>
    <property type="project" value="TreeGrafter"/>
</dbReference>
<feature type="compositionally biased region" description="Polar residues" evidence="3">
    <location>
        <begin position="526"/>
        <end position="549"/>
    </location>
</feature>
<dbReference type="PANTHER" id="PTHR37534">
    <property type="entry name" value="TRANSCRIPTIONAL ACTIVATOR PROTEIN UGA3"/>
    <property type="match status" value="1"/>
</dbReference>
<comment type="subcellular location">
    <subcellularLocation>
        <location evidence="1">Nucleus</location>
    </subcellularLocation>
</comment>
<keyword evidence="5" id="KW-0223">Dioxygenase</keyword>
<dbReference type="GO" id="GO:0000981">
    <property type="term" value="F:DNA-binding transcription factor activity, RNA polymerase II-specific"/>
    <property type="evidence" value="ECO:0007669"/>
    <property type="project" value="InterPro"/>
</dbReference>
<dbReference type="PANTHER" id="PTHR37534:SF49">
    <property type="entry name" value="LYSINE BIOSYNTHESIS REGULATORY PROTEIN LYS14"/>
    <property type="match status" value="1"/>
</dbReference>
<dbReference type="Pfam" id="PF00172">
    <property type="entry name" value="Zn_clus"/>
    <property type="match status" value="1"/>
</dbReference>
<sequence>MPSSTVSDMRAKYGPEVQKVSADTPLDDIIYLLKRDGGVFVRDLVPVADVDKAHEECRERLENDVEWNGSFFPKETQRAPALLALSPTYAKTQVMNPVYQKVCEHFLTTRSWFWWGNEKKESVSKPYVHSCTAMSIGPGGKAQPLHRDDYISHNYHQEVSEWDDERDKSRETAVGLFVAGCKVTKENGGTQFIPRSHLWGTDRHMPPRVEECIYAEMEKGDAFIMLASAYHAGGHNTTKNERRLMFATFSIRGYLRQEENQFLSVPQDVAKKLDQPIQEFMGYSMSDPACCTPALRTAPLYGKVGFRLYGIHGLPKRPILNNQHEPNIGRDSLVRRPFFHLLPTFGRIVAYEFGDHTSRQDLRDSDAKCVPTLQWPGARKPLEKVSSVLPSLALNLVPKNCTRGHSVPARVLLSQIGNKFQQRDILSLMISEHPACGTCRKKCRKCDRARPVCNRCKSKGLHCEGYPPRFQFCESLQTPSLMTAGEERDPEAEQERVQPDVLPTNELTPAQNLSSPTSTPNSLSSDHPSQSRRLLQTLSQGASPASPQDRSLGAPSPATITGHPVDDLLLTSNSQKLLVYFDRELSHHLTIVVEGVDNPFRVHVLPLAYNHTGVLHAVLGLTACHLHLSPSGANQVDMATALQHRVAALNGLSSLLIKEEIYGLTEAEEEAALAIIFLLVLHDVRPMTHFKFPHSTSLVG</sequence>
<proteinExistence type="predicted"/>
<evidence type="ECO:0000313" key="5">
    <source>
        <dbReference type="EMBL" id="KXH59158.1"/>
    </source>
</evidence>